<organism evidence="2 3">
    <name type="scientific">Algoriphagus hitonicola</name>
    <dbReference type="NCBI Taxonomy" id="435880"/>
    <lineage>
        <taxon>Bacteria</taxon>
        <taxon>Pseudomonadati</taxon>
        <taxon>Bacteroidota</taxon>
        <taxon>Cytophagia</taxon>
        <taxon>Cytophagales</taxon>
        <taxon>Cyclobacteriaceae</taxon>
        <taxon>Algoriphagus</taxon>
    </lineage>
</organism>
<feature type="transmembrane region" description="Helical" evidence="1">
    <location>
        <begin position="40"/>
        <end position="57"/>
    </location>
</feature>
<keyword evidence="3" id="KW-1185">Reference proteome</keyword>
<reference evidence="3" key="1">
    <citation type="submission" date="2016-10" db="EMBL/GenBank/DDBJ databases">
        <authorList>
            <person name="Varghese N."/>
            <person name="Submissions S."/>
        </authorList>
    </citation>
    <scope>NUCLEOTIDE SEQUENCE [LARGE SCALE GENOMIC DNA]</scope>
    <source>
        <strain evidence="3">DSM 19315</strain>
    </source>
</reference>
<dbReference type="EMBL" id="FOPC01000001">
    <property type="protein sequence ID" value="SFG05320.1"/>
    <property type="molecule type" value="Genomic_DNA"/>
</dbReference>
<evidence type="ECO:0000313" key="3">
    <source>
        <dbReference type="Proteomes" id="UP000199642"/>
    </source>
</evidence>
<dbReference type="STRING" id="435880.SAMN04487988_101225"/>
<keyword evidence="1" id="KW-0812">Transmembrane</keyword>
<name>A0A1I2NQM1_9BACT</name>
<keyword evidence="1" id="KW-0472">Membrane</keyword>
<dbReference type="AlphaFoldDB" id="A0A1I2NQM1"/>
<dbReference type="Proteomes" id="UP000199642">
    <property type="component" value="Unassembled WGS sequence"/>
</dbReference>
<keyword evidence="1" id="KW-1133">Transmembrane helix</keyword>
<sequence length="65" mass="7352">MNGKVKILFLAGLGLMLFFRIVDRLPFIPESIGGFDTSKILKIIMGLIFIGIAFWTYKKSKKTTL</sequence>
<protein>
    <submittedName>
        <fullName evidence="2">Uncharacterized protein</fullName>
    </submittedName>
</protein>
<proteinExistence type="predicted"/>
<evidence type="ECO:0000256" key="1">
    <source>
        <dbReference type="SAM" id="Phobius"/>
    </source>
</evidence>
<evidence type="ECO:0000313" key="2">
    <source>
        <dbReference type="EMBL" id="SFG05320.1"/>
    </source>
</evidence>
<gene>
    <name evidence="2" type="ORF">SAMN04487988_101225</name>
</gene>
<accession>A0A1I2NQM1</accession>